<feature type="compositionally biased region" description="Basic and acidic residues" evidence="1">
    <location>
        <begin position="77"/>
        <end position="86"/>
    </location>
</feature>
<dbReference type="InterPro" id="IPR007109">
    <property type="entry name" value="Brix"/>
</dbReference>
<dbReference type="FunFam" id="3.40.50.10480:FF:000002">
    <property type="entry name" value="Ribosome production factor 1"/>
    <property type="match status" value="1"/>
</dbReference>
<sequence>MVSASSGVGKRPVSSAMVSAPAGEVVMIRNKIKRNEVYQRMKAERKKQASKERRERQKQHVKLGDAAPPKAVPKTQESTRERDETMVDPADKEVIADQEMDEFALYFNASVKPKIAITTCRKPSGRMFDFISDLLRAVPKSSFYERRNFEIKQITSEAVEKGFTDIIIINEDRKELNGLVLIHLPDGPTAHFKLTNVRLSSEIAGHGVMTGHDPEVVLNNFNTRLGTRIGRMFAALFDQRPEFTGRRAVTFHNQRDFIFFRQHRYIFDDAGKIVNLQELGPQFTLKLKSLQAGTFDSVNGEYEWKHRQEMDTSRRRFFL</sequence>
<protein>
    <recommendedName>
        <fullName evidence="2">Brix domain-containing protein</fullName>
    </recommendedName>
</protein>
<evidence type="ECO:0000259" key="2">
    <source>
        <dbReference type="PROSITE" id="PS50833"/>
    </source>
</evidence>
<dbReference type="GO" id="GO:0000460">
    <property type="term" value="P:maturation of 5.8S rRNA"/>
    <property type="evidence" value="ECO:0007669"/>
    <property type="project" value="TreeGrafter"/>
</dbReference>
<dbReference type="GO" id="GO:0030687">
    <property type="term" value="C:preribosome, large subunit precursor"/>
    <property type="evidence" value="ECO:0007669"/>
    <property type="project" value="TreeGrafter"/>
</dbReference>
<dbReference type="PANTHER" id="PTHR22734:SF3">
    <property type="entry name" value="RIBOSOME PRODUCTION FACTOR 1"/>
    <property type="match status" value="1"/>
</dbReference>
<feature type="region of interest" description="Disordered" evidence="1">
    <location>
        <begin position="36"/>
        <end position="86"/>
    </location>
</feature>
<dbReference type="GO" id="GO:0005730">
    <property type="term" value="C:nucleolus"/>
    <property type="evidence" value="ECO:0007669"/>
    <property type="project" value="TreeGrafter"/>
</dbReference>
<dbReference type="InterPro" id="IPR044281">
    <property type="entry name" value="IMP4/RPF1"/>
</dbReference>
<keyword evidence="3" id="KW-0496">Mitochondrion</keyword>
<dbReference type="GO" id="GO:0042134">
    <property type="term" value="F:rRNA primary transcript binding"/>
    <property type="evidence" value="ECO:0007669"/>
    <property type="project" value="InterPro"/>
</dbReference>
<gene>
    <name evidence="3" type="ORF">PLBR_LOCUS563</name>
</gene>
<dbReference type="EMBL" id="OVEO01000001">
    <property type="protein sequence ID" value="SPQ93348.1"/>
    <property type="molecule type" value="Genomic_DNA"/>
</dbReference>
<dbReference type="AlphaFoldDB" id="A0A3P3XZH6"/>
<feature type="region of interest" description="Disordered" evidence="1">
    <location>
        <begin position="1"/>
        <end position="20"/>
    </location>
</feature>
<dbReference type="Gene3D" id="3.40.50.10480">
    <property type="entry name" value="Probable brix-domain ribosomal biogenesis protein"/>
    <property type="match status" value="1"/>
</dbReference>
<name>A0A3P3XZH6_PLABS</name>
<dbReference type="GO" id="GO:0000470">
    <property type="term" value="P:maturation of LSU-rRNA"/>
    <property type="evidence" value="ECO:0007669"/>
    <property type="project" value="TreeGrafter"/>
</dbReference>
<feature type="compositionally biased region" description="Basic and acidic residues" evidence="1">
    <location>
        <begin position="36"/>
        <end position="55"/>
    </location>
</feature>
<organism evidence="3 4">
    <name type="scientific">Plasmodiophora brassicae</name>
    <name type="common">Clubroot disease agent</name>
    <dbReference type="NCBI Taxonomy" id="37360"/>
    <lineage>
        <taxon>Eukaryota</taxon>
        <taxon>Sar</taxon>
        <taxon>Rhizaria</taxon>
        <taxon>Endomyxa</taxon>
        <taxon>Phytomyxea</taxon>
        <taxon>Plasmodiophorida</taxon>
        <taxon>Plasmodiophoridae</taxon>
        <taxon>Plasmodiophora</taxon>
    </lineage>
</organism>
<dbReference type="PANTHER" id="PTHR22734">
    <property type="entry name" value="U3 SMALL NUCLEOLAR RIBONUCLEOPROTEIN PROTEIN IMP4"/>
    <property type="match status" value="1"/>
</dbReference>
<evidence type="ECO:0000313" key="4">
    <source>
        <dbReference type="Proteomes" id="UP000290189"/>
    </source>
</evidence>
<dbReference type="SUPFAM" id="SSF52954">
    <property type="entry name" value="Class II aaRS ABD-related"/>
    <property type="match status" value="1"/>
</dbReference>
<evidence type="ECO:0000256" key="1">
    <source>
        <dbReference type="SAM" id="MobiDB-lite"/>
    </source>
</evidence>
<geneLocation type="mitochondrion" evidence="3"/>
<evidence type="ECO:0000313" key="3">
    <source>
        <dbReference type="EMBL" id="SPQ93348.1"/>
    </source>
</evidence>
<dbReference type="PROSITE" id="PS50833">
    <property type="entry name" value="BRIX"/>
    <property type="match status" value="1"/>
</dbReference>
<proteinExistence type="predicted"/>
<dbReference type="Proteomes" id="UP000290189">
    <property type="component" value="Unassembled WGS sequence"/>
</dbReference>
<accession>A0A3P3XZH6</accession>
<dbReference type="SMART" id="SM00879">
    <property type="entry name" value="Brix"/>
    <property type="match status" value="1"/>
</dbReference>
<feature type="domain" description="Brix" evidence="2">
    <location>
        <begin position="113"/>
        <end position="296"/>
    </location>
</feature>
<reference evidence="3 4" key="1">
    <citation type="submission" date="2018-03" db="EMBL/GenBank/DDBJ databases">
        <authorList>
            <person name="Fogelqvist J."/>
        </authorList>
    </citation>
    <scope>NUCLEOTIDE SEQUENCE [LARGE SCALE GENOMIC DNA]</scope>
</reference>
<dbReference type="Pfam" id="PF04427">
    <property type="entry name" value="Brix"/>
    <property type="match status" value="1"/>
</dbReference>